<dbReference type="InterPro" id="IPR036942">
    <property type="entry name" value="Beta-barrel_TonB_sf"/>
</dbReference>
<dbReference type="AlphaFoldDB" id="A0A3S2Y302"/>
<feature type="domain" description="TonB-dependent receptor plug" evidence="4">
    <location>
        <begin position="90"/>
        <end position="202"/>
    </location>
</feature>
<dbReference type="EMBL" id="SACO01000021">
    <property type="protein sequence ID" value="RVU02311.1"/>
    <property type="molecule type" value="Genomic_DNA"/>
</dbReference>
<evidence type="ECO:0000313" key="6">
    <source>
        <dbReference type="EMBL" id="RVU02311.1"/>
    </source>
</evidence>
<proteinExistence type="predicted"/>
<keyword evidence="6" id="KW-0675">Receptor</keyword>
<dbReference type="NCBIfam" id="TIGR01782">
    <property type="entry name" value="TonB-Xanth-Caul"/>
    <property type="match status" value="1"/>
</dbReference>
<dbReference type="InterPro" id="IPR012910">
    <property type="entry name" value="Plug_dom"/>
</dbReference>
<dbReference type="Pfam" id="PF07715">
    <property type="entry name" value="Plug"/>
    <property type="match status" value="1"/>
</dbReference>
<gene>
    <name evidence="6" type="ORF">EOE18_17260</name>
</gene>
<dbReference type="InterPro" id="IPR037066">
    <property type="entry name" value="Plug_dom_sf"/>
</dbReference>
<keyword evidence="7" id="KW-1185">Reference proteome</keyword>
<dbReference type="InterPro" id="IPR010104">
    <property type="entry name" value="TonB_rcpt_bac"/>
</dbReference>
<keyword evidence="2" id="KW-0472">Membrane</keyword>
<dbReference type="GO" id="GO:0009279">
    <property type="term" value="C:cell outer membrane"/>
    <property type="evidence" value="ECO:0007669"/>
    <property type="project" value="UniProtKB-SubCell"/>
</dbReference>
<comment type="subcellular location">
    <subcellularLocation>
        <location evidence="1">Cell outer membrane</location>
    </subcellularLocation>
</comment>
<dbReference type="Gene3D" id="2.40.170.20">
    <property type="entry name" value="TonB-dependent receptor, beta-barrel domain"/>
    <property type="match status" value="1"/>
</dbReference>
<dbReference type="PANTHER" id="PTHR40980:SF4">
    <property type="entry name" value="TONB-DEPENDENT RECEPTOR-LIKE BETA-BARREL DOMAIN-CONTAINING PROTEIN"/>
    <property type="match status" value="1"/>
</dbReference>
<protein>
    <submittedName>
        <fullName evidence="6">TonB-dependent receptor</fullName>
    </submittedName>
</protein>
<dbReference type="Proteomes" id="UP000282837">
    <property type="component" value="Unassembled WGS sequence"/>
</dbReference>
<dbReference type="PANTHER" id="PTHR40980">
    <property type="entry name" value="PLUG DOMAIN-CONTAINING PROTEIN"/>
    <property type="match status" value="1"/>
</dbReference>
<evidence type="ECO:0000259" key="4">
    <source>
        <dbReference type="Pfam" id="PF07715"/>
    </source>
</evidence>
<dbReference type="Pfam" id="PF14905">
    <property type="entry name" value="OMP_b-brl_3"/>
    <property type="match status" value="1"/>
</dbReference>
<dbReference type="SUPFAM" id="SSF56935">
    <property type="entry name" value="Porins"/>
    <property type="match status" value="1"/>
</dbReference>
<evidence type="ECO:0000313" key="7">
    <source>
        <dbReference type="Proteomes" id="UP000282837"/>
    </source>
</evidence>
<keyword evidence="3" id="KW-0998">Cell outer membrane</keyword>
<evidence type="ECO:0000256" key="1">
    <source>
        <dbReference type="ARBA" id="ARBA00004442"/>
    </source>
</evidence>
<organism evidence="6 7">
    <name type="scientific">Novosphingobium umbonatum</name>
    <dbReference type="NCBI Taxonomy" id="1908524"/>
    <lineage>
        <taxon>Bacteria</taxon>
        <taxon>Pseudomonadati</taxon>
        <taxon>Pseudomonadota</taxon>
        <taxon>Alphaproteobacteria</taxon>
        <taxon>Sphingomonadales</taxon>
        <taxon>Sphingomonadaceae</taxon>
        <taxon>Novosphingobium</taxon>
    </lineage>
</organism>
<evidence type="ECO:0000256" key="2">
    <source>
        <dbReference type="ARBA" id="ARBA00023136"/>
    </source>
</evidence>
<feature type="domain" description="Outer membrane protein beta-barrel" evidence="5">
    <location>
        <begin position="594"/>
        <end position="873"/>
    </location>
</feature>
<evidence type="ECO:0000256" key="3">
    <source>
        <dbReference type="ARBA" id="ARBA00023237"/>
    </source>
</evidence>
<sequence length="951" mass="103229">MHAKAVFLGSLVHAPAWVLCFGPADDRREVLLYSNRYRWLASAACLGFIANLSLATQAQAETVAEADNAQPIVVAAKRADAAALEFRSIVPVSALSEEDLQRTAVHNVAEALGLMPSVNVMNTGSSFFGGIDGAARGEGRFVSIRGLNSEYNVNLINGINVAQGMPYSRQVQLSLLPPSGLNTIVLTKVSTAAMDGDAIGGTVDFRTPTAFDYAKPFRMSLTASGRLETRARDYGDSGLGGGLAGEITKRFGADGNFGLYLSGYYDERHFANSEMAGVMAAQNDGGWAYSVASSSSGSAPAAGLDPQKTITQTGINVGVSNGYTTRWGGNGSLDWRPDADTQVYLRGSYASSKTEQNSTLSQFVSSSKSWTETVAGTGRYNLSVNQISNRVWYETNPEKAMLATAALGLDKKFGAWRVAPQVFFSEGHNDRPNHIELSARNNQSDNYNSGTTQPLGGTSITYVDNLPQPLMTSAIYNQLNNANTALLARRSGQLTEQFSGQTKYGAKIDLARDFEGSVLEQIRFGAKYSISHRMVTNRDWTNAHISNSLGYGGSTWASLGIATDYYAQVFPGVYTWSVPKVNHQRVVELFNQFKTSASFDTCTNNDLDNYNCNTLSGSEAVSAAYASATLRFGDLEVEPGLRFEHTAIRNTYWLRSTNLTTAPSNWASNHTEYNELLPSLIMAYRPAGSAVYRASFFQSYTRPAMVQLGGGATVAKGDTTTTITSGNPNLLPIRATNLDVSGDWKLGRDGQVMLGGFYKHLRHYMYDNGSGYINAANLPDTNTIYRMPLNGGSGDVYGLEAQLREKFTGLPQWFGTLGVNLSATHQWTKVDIGGGVTKRIQNAPNWLARAQMFWEKGPASIDLTFKYTGEYVSTYNALGQSGGWDDLYVRPIKMVDLHAGYRLREGLRADVSVANLLGAYSYWSHVGKETLAISDVVDSGRTVLLTVKWSM</sequence>
<evidence type="ECO:0000259" key="5">
    <source>
        <dbReference type="Pfam" id="PF14905"/>
    </source>
</evidence>
<dbReference type="InterPro" id="IPR041700">
    <property type="entry name" value="OMP_b-brl_3"/>
</dbReference>
<reference evidence="6 7" key="1">
    <citation type="submission" date="2019-01" db="EMBL/GenBank/DDBJ databases">
        <authorList>
            <person name="Chen W.-M."/>
        </authorList>
    </citation>
    <scope>NUCLEOTIDE SEQUENCE [LARGE SCALE GENOMIC DNA]</scope>
    <source>
        <strain evidence="6 7">FSY-9</strain>
    </source>
</reference>
<accession>A0A3S2Y302</accession>
<name>A0A3S2Y302_9SPHN</name>
<dbReference type="Gene3D" id="2.170.130.10">
    <property type="entry name" value="TonB-dependent receptor, plug domain"/>
    <property type="match status" value="1"/>
</dbReference>
<comment type="caution">
    <text evidence="6">The sequence shown here is derived from an EMBL/GenBank/DDBJ whole genome shotgun (WGS) entry which is preliminary data.</text>
</comment>
<dbReference type="OrthoDB" id="5476657at2"/>